<sequence length="64" mass="6896">MATAIDATSTLPNLRTSFNPPRLLLSPVADQLMWIASSVFAQAVLDDQTLIFGPALISPTPHDF</sequence>
<comment type="caution">
    <text evidence="1">The sequence shown here is derived from an EMBL/GenBank/DDBJ whole genome shotgun (WGS) entry which is preliminary data.</text>
</comment>
<name>A0ACC3ASB5_9EURO</name>
<accession>A0ACC3ASB5</accession>
<evidence type="ECO:0000313" key="2">
    <source>
        <dbReference type="Proteomes" id="UP001177260"/>
    </source>
</evidence>
<reference evidence="1 2" key="1">
    <citation type="journal article" date="2023" name="ACS Omega">
        <title>Identification of the Neoaspergillic Acid Biosynthesis Gene Cluster by Establishing an In Vitro CRISPR-Ribonucleoprotein Genetic System in Aspergillus melleus.</title>
        <authorList>
            <person name="Yuan B."/>
            <person name="Grau M.F."/>
            <person name="Murata R.M."/>
            <person name="Torok T."/>
            <person name="Venkateswaran K."/>
            <person name="Stajich J.E."/>
            <person name="Wang C.C.C."/>
        </authorList>
    </citation>
    <scope>NUCLEOTIDE SEQUENCE [LARGE SCALE GENOMIC DNA]</scope>
    <source>
        <strain evidence="1 2">IMV 1140</strain>
    </source>
</reference>
<dbReference type="EMBL" id="JAOPJF010000078">
    <property type="protein sequence ID" value="KAK1140634.1"/>
    <property type="molecule type" value="Genomic_DNA"/>
</dbReference>
<evidence type="ECO:0000313" key="1">
    <source>
        <dbReference type="EMBL" id="KAK1140634.1"/>
    </source>
</evidence>
<proteinExistence type="predicted"/>
<protein>
    <submittedName>
        <fullName evidence="1">Uncharacterized protein</fullName>
    </submittedName>
</protein>
<organism evidence="1 2">
    <name type="scientific">Aspergillus melleus</name>
    <dbReference type="NCBI Taxonomy" id="138277"/>
    <lineage>
        <taxon>Eukaryota</taxon>
        <taxon>Fungi</taxon>
        <taxon>Dikarya</taxon>
        <taxon>Ascomycota</taxon>
        <taxon>Pezizomycotina</taxon>
        <taxon>Eurotiomycetes</taxon>
        <taxon>Eurotiomycetidae</taxon>
        <taxon>Eurotiales</taxon>
        <taxon>Aspergillaceae</taxon>
        <taxon>Aspergillus</taxon>
        <taxon>Aspergillus subgen. Circumdati</taxon>
    </lineage>
</organism>
<keyword evidence="2" id="KW-1185">Reference proteome</keyword>
<gene>
    <name evidence="1" type="ORF">N8T08_010031</name>
</gene>
<dbReference type="Proteomes" id="UP001177260">
    <property type="component" value="Unassembled WGS sequence"/>
</dbReference>